<protein>
    <recommendedName>
        <fullName evidence="3">3D (Asp-Asp-Asp) domain-containing protein</fullName>
    </recommendedName>
</protein>
<dbReference type="CDD" id="cd22784">
    <property type="entry name" value="DPBB_MltA_YuiC-like"/>
    <property type="match status" value="1"/>
</dbReference>
<dbReference type="RefSeq" id="WP_116693290.1">
    <property type="nucleotide sequence ID" value="NZ_QEHR01000002.1"/>
</dbReference>
<accession>A0A2U0I596</accession>
<evidence type="ECO:0008006" key="3">
    <source>
        <dbReference type="Google" id="ProtNLM"/>
    </source>
</evidence>
<keyword evidence="2" id="KW-1185">Reference proteome</keyword>
<dbReference type="Proteomes" id="UP000245962">
    <property type="component" value="Unassembled WGS sequence"/>
</dbReference>
<organism evidence="1 2">
    <name type="scientific">Marixanthomonas spongiae</name>
    <dbReference type="NCBI Taxonomy" id="2174845"/>
    <lineage>
        <taxon>Bacteria</taxon>
        <taxon>Pseudomonadati</taxon>
        <taxon>Bacteroidota</taxon>
        <taxon>Flavobacteriia</taxon>
        <taxon>Flavobacteriales</taxon>
        <taxon>Flavobacteriaceae</taxon>
        <taxon>Marixanthomonas</taxon>
    </lineage>
</organism>
<evidence type="ECO:0000313" key="1">
    <source>
        <dbReference type="EMBL" id="PVW16272.1"/>
    </source>
</evidence>
<gene>
    <name evidence="1" type="ORF">DDV96_03105</name>
</gene>
<dbReference type="EMBL" id="QEHR01000002">
    <property type="protein sequence ID" value="PVW16272.1"/>
    <property type="molecule type" value="Genomic_DNA"/>
</dbReference>
<name>A0A2U0I596_9FLAO</name>
<comment type="caution">
    <text evidence="1">The sequence shown here is derived from an EMBL/GenBank/DDBJ whole genome shotgun (WGS) entry which is preliminary data.</text>
</comment>
<dbReference type="AlphaFoldDB" id="A0A2U0I596"/>
<dbReference type="OrthoDB" id="5624888at2"/>
<reference evidence="1 2" key="1">
    <citation type="submission" date="2018-04" db="EMBL/GenBank/DDBJ databases">
        <title>Marixanthomonas spongiae HN-E44 sp. nov., isolated from a marine sponge.</title>
        <authorList>
            <person name="Luo L."/>
            <person name="Zhuang L."/>
        </authorList>
    </citation>
    <scope>NUCLEOTIDE SEQUENCE [LARGE SCALE GENOMIC DNA]</scope>
    <source>
        <strain evidence="1 2">HN-E44</strain>
    </source>
</reference>
<evidence type="ECO:0000313" key="2">
    <source>
        <dbReference type="Proteomes" id="UP000245962"/>
    </source>
</evidence>
<sequence length="157" mass="17950">MNFNNHNHNVPLLLLTVAMLLLGCAETKEKQPKKKKMTTMTVTATAYNSVEHQTKKGNPSLAAWGDILEPGERAIAVSRDLIKMGLDHNEEVEIYGLPGTYIVKDKMNKRWKKKIDIYMGLDEDAARQWGKQQVEIRFNKRDRPHDKFSENGLGKTK</sequence>
<proteinExistence type="predicted"/>